<dbReference type="PROSITE" id="PS00138">
    <property type="entry name" value="SUBTILASE_SER"/>
    <property type="match status" value="1"/>
</dbReference>
<dbReference type="PRINTS" id="PR00723">
    <property type="entry name" value="SUBTILISIN"/>
</dbReference>
<comment type="caution">
    <text evidence="11">The sequence shown here is derived from an EMBL/GenBank/DDBJ whole genome shotgun (WGS) entry which is preliminary data.</text>
</comment>
<dbReference type="Pfam" id="PF05922">
    <property type="entry name" value="Inhibitor_I9"/>
    <property type="match status" value="1"/>
</dbReference>
<evidence type="ECO:0000256" key="4">
    <source>
        <dbReference type="ARBA" id="ARBA00022801"/>
    </source>
</evidence>
<dbReference type="PROSITE" id="PS51892">
    <property type="entry name" value="SUBTILASE"/>
    <property type="match status" value="1"/>
</dbReference>
<dbReference type="AlphaFoldDB" id="A0A8H6JE10"/>
<dbReference type="PANTHER" id="PTHR43806">
    <property type="entry name" value="PEPTIDASE S8"/>
    <property type="match status" value="1"/>
</dbReference>
<keyword evidence="3 8" id="KW-0732">Signal</keyword>
<dbReference type="InterPro" id="IPR023827">
    <property type="entry name" value="Peptidase_S8_Asp-AS"/>
</dbReference>
<feature type="chain" id="PRO_5034047293" evidence="8">
    <location>
        <begin position="22"/>
        <end position="416"/>
    </location>
</feature>
<dbReference type="EMBL" id="WIGM01000821">
    <property type="protein sequence ID" value="KAF6811375.1"/>
    <property type="molecule type" value="Genomic_DNA"/>
</dbReference>
<dbReference type="OrthoDB" id="206201at2759"/>
<dbReference type="PROSITE" id="PS00136">
    <property type="entry name" value="SUBTILASE_ASP"/>
    <property type="match status" value="1"/>
</dbReference>
<dbReference type="InterPro" id="IPR022398">
    <property type="entry name" value="Peptidase_S8_His-AS"/>
</dbReference>
<dbReference type="InterPro" id="IPR036852">
    <property type="entry name" value="Peptidase_S8/S53_dom_sf"/>
</dbReference>
<dbReference type="PANTHER" id="PTHR43806:SF58">
    <property type="entry name" value="ALKALINE PROTEASE 1-RELATED"/>
    <property type="match status" value="1"/>
</dbReference>
<dbReference type="SUPFAM" id="SSF54897">
    <property type="entry name" value="Protease propeptides/inhibitors"/>
    <property type="match status" value="1"/>
</dbReference>
<evidence type="ECO:0000259" key="9">
    <source>
        <dbReference type="Pfam" id="PF00082"/>
    </source>
</evidence>
<feature type="signal peptide" evidence="8">
    <location>
        <begin position="1"/>
        <end position="21"/>
    </location>
</feature>
<evidence type="ECO:0000256" key="6">
    <source>
        <dbReference type="PROSITE-ProRule" id="PRU01240"/>
    </source>
</evidence>
<keyword evidence="4 6" id="KW-0378">Hydrolase</keyword>
<protein>
    <submittedName>
        <fullName evidence="11">Alkaline proteinase</fullName>
    </submittedName>
</protein>
<gene>
    <name evidence="11" type="ORF">CMUS01_13287</name>
</gene>
<organism evidence="11 12">
    <name type="scientific">Colletotrichum musicola</name>
    <dbReference type="NCBI Taxonomy" id="2175873"/>
    <lineage>
        <taxon>Eukaryota</taxon>
        <taxon>Fungi</taxon>
        <taxon>Dikarya</taxon>
        <taxon>Ascomycota</taxon>
        <taxon>Pezizomycotina</taxon>
        <taxon>Sordariomycetes</taxon>
        <taxon>Hypocreomycetidae</taxon>
        <taxon>Glomerellales</taxon>
        <taxon>Glomerellaceae</taxon>
        <taxon>Colletotrichum</taxon>
        <taxon>Colletotrichum orchidearum species complex</taxon>
    </lineage>
</organism>
<evidence type="ECO:0000256" key="8">
    <source>
        <dbReference type="SAM" id="SignalP"/>
    </source>
</evidence>
<feature type="domain" description="Inhibitor I9" evidence="10">
    <location>
        <begin position="38"/>
        <end position="118"/>
    </location>
</feature>
<dbReference type="InterPro" id="IPR050131">
    <property type="entry name" value="Peptidase_S8_subtilisin-like"/>
</dbReference>
<proteinExistence type="inferred from homology"/>
<evidence type="ECO:0000313" key="12">
    <source>
        <dbReference type="Proteomes" id="UP000639643"/>
    </source>
</evidence>
<dbReference type="GO" id="GO:0006508">
    <property type="term" value="P:proteolysis"/>
    <property type="evidence" value="ECO:0007669"/>
    <property type="project" value="UniProtKB-KW"/>
</dbReference>
<evidence type="ECO:0000256" key="2">
    <source>
        <dbReference type="ARBA" id="ARBA00022670"/>
    </source>
</evidence>
<evidence type="ECO:0000256" key="7">
    <source>
        <dbReference type="RuleBase" id="RU003355"/>
    </source>
</evidence>
<dbReference type="GO" id="GO:0005576">
    <property type="term" value="C:extracellular region"/>
    <property type="evidence" value="ECO:0007669"/>
    <property type="project" value="UniProtKB-ARBA"/>
</dbReference>
<evidence type="ECO:0000256" key="1">
    <source>
        <dbReference type="ARBA" id="ARBA00011073"/>
    </source>
</evidence>
<name>A0A8H6JE10_9PEZI</name>
<keyword evidence="2 6" id="KW-0645">Protease</keyword>
<sequence length="416" mass="43830">MFLNINVIGLIIATIVAPSLGVPFPQTQGDVKAIPERWIVTLKPGISRQKATDHLDWTRSIHQRTVSRRQTGGVERSFGIGNFQAYTGEFDGQTVAEIKAREVRQKVLAVESDQEASLAALTEVGNQPWGLASISSRAPLSDPNLDRQTYIYDNSAGTGTFAYVLDSGIRISHPDFQGRAVRGHNVWPEVPFDDDFGHGTHVAGTVASSRFGVAKNATIVDVKTTRGAYGTAAKIIEALEWSVLNITGTPGRAGKSVVSMSLGYIATATSTAINRAVDAATELGIFFVVGAGNDGFDASAKSPASAPTAFTVGAIGINNTRPSWSNFGPSVDVFAAGVDVRSTSLYQDGTELLSGTSMATPYVAGLALYLRALEGARLDSPAAIAGRIRELATMDVVLDAGTGSPNLLAYNGNGLR</sequence>
<dbReference type="Proteomes" id="UP000639643">
    <property type="component" value="Unassembled WGS sequence"/>
</dbReference>
<comment type="similarity">
    <text evidence="1 6 7">Belongs to the peptidase S8 family.</text>
</comment>
<feature type="active site" description="Charge relay system" evidence="6">
    <location>
        <position position="357"/>
    </location>
</feature>
<evidence type="ECO:0000256" key="3">
    <source>
        <dbReference type="ARBA" id="ARBA00022729"/>
    </source>
</evidence>
<feature type="active site" description="Charge relay system" evidence="6">
    <location>
        <position position="166"/>
    </location>
</feature>
<dbReference type="CDD" id="cd04077">
    <property type="entry name" value="Peptidases_S8_PCSK9_ProteinaseK_like"/>
    <property type="match status" value="1"/>
</dbReference>
<dbReference type="InterPro" id="IPR015500">
    <property type="entry name" value="Peptidase_S8_subtilisin-rel"/>
</dbReference>
<keyword evidence="5 6" id="KW-0720">Serine protease</keyword>
<dbReference type="InterPro" id="IPR023828">
    <property type="entry name" value="Peptidase_S8_Ser-AS"/>
</dbReference>
<dbReference type="InterPro" id="IPR034193">
    <property type="entry name" value="PCSK9_ProteinaseK-like"/>
</dbReference>
<reference evidence="11" key="1">
    <citation type="journal article" date="2020" name="Phytopathology">
        <title>Genome Sequence Resources of Colletotrichum truncatum, C. plurivorum, C. musicola, and C. sojae: Four Species Pathogenic to Soybean (Glycine max).</title>
        <authorList>
            <person name="Rogerio F."/>
            <person name="Boufleur T.R."/>
            <person name="Ciampi-Guillardi M."/>
            <person name="Sukno S.A."/>
            <person name="Thon M.R."/>
            <person name="Massola Junior N.S."/>
            <person name="Baroncelli R."/>
        </authorList>
    </citation>
    <scope>NUCLEOTIDE SEQUENCE</scope>
    <source>
        <strain evidence="11">LFN0074</strain>
    </source>
</reference>
<dbReference type="SUPFAM" id="SSF52743">
    <property type="entry name" value="Subtilisin-like"/>
    <property type="match status" value="1"/>
</dbReference>
<accession>A0A8H6JE10</accession>
<dbReference type="InterPro" id="IPR000209">
    <property type="entry name" value="Peptidase_S8/S53_dom"/>
</dbReference>
<dbReference type="GO" id="GO:0004252">
    <property type="term" value="F:serine-type endopeptidase activity"/>
    <property type="evidence" value="ECO:0007669"/>
    <property type="project" value="UniProtKB-UniRule"/>
</dbReference>
<feature type="domain" description="Peptidase S8/S53" evidence="9">
    <location>
        <begin position="159"/>
        <end position="383"/>
    </location>
</feature>
<evidence type="ECO:0000256" key="5">
    <source>
        <dbReference type="ARBA" id="ARBA00022825"/>
    </source>
</evidence>
<dbReference type="InterPro" id="IPR010259">
    <property type="entry name" value="S8pro/Inhibitor_I9"/>
</dbReference>
<evidence type="ECO:0000313" key="11">
    <source>
        <dbReference type="EMBL" id="KAF6811375.1"/>
    </source>
</evidence>
<dbReference type="FunFam" id="3.40.50.200:FF:000007">
    <property type="entry name" value="Subtilisin-like serine protease"/>
    <property type="match status" value="1"/>
</dbReference>
<dbReference type="PROSITE" id="PS00137">
    <property type="entry name" value="SUBTILASE_HIS"/>
    <property type="match status" value="1"/>
</dbReference>
<keyword evidence="12" id="KW-1185">Reference proteome</keyword>
<dbReference type="Pfam" id="PF00082">
    <property type="entry name" value="Peptidase_S8"/>
    <property type="match status" value="1"/>
</dbReference>
<feature type="active site" description="Charge relay system" evidence="6">
    <location>
        <position position="198"/>
    </location>
</feature>
<dbReference type="Gene3D" id="3.40.50.200">
    <property type="entry name" value="Peptidase S8/S53 domain"/>
    <property type="match status" value="1"/>
</dbReference>
<evidence type="ECO:0000259" key="10">
    <source>
        <dbReference type="Pfam" id="PF05922"/>
    </source>
</evidence>